<dbReference type="SMART" id="SM00244">
    <property type="entry name" value="PHB"/>
    <property type="match status" value="1"/>
</dbReference>
<comment type="caution">
    <text evidence="8">The sequence shown here is derived from an EMBL/GenBank/DDBJ whole genome shotgun (WGS) entry which is preliminary data.</text>
</comment>
<evidence type="ECO:0000256" key="5">
    <source>
        <dbReference type="ARBA" id="ARBA00023136"/>
    </source>
</evidence>
<dbReference type="NCBIfam" id="TIGR01932">
    <property type="entry name" value="hflC"/>
    <property type="match status" value="1"/>
</dbReference>
<feature type="domain" description="Band 7" evidence="7">
    <location>
        <begin position="21"/>
        <end position="226"/>
    </location>
</feature>
<evidence type="ECO:0000259" key="7">
    <source>
        <dbReference type="SMART" id="SM00244"/>
    </source>
</evidence>
<organism evidence="8 9">
    <name type="scientific">Abyssobacteria bacterium (strain SURF_5)</name>
    <dbReference type="NCBI Taxonomy" id="2093360"/>
    <lineage>
        <taxon>Bacteria</taxon>
        <taxon>Pseudomonadati</taxon>
        <taxon>Candidatus Hydrogenedentota</taxon>
        <taxon>Candidatus Abyssobacteria</taxon>
    </lineage>
</organism>
<keyword evidence="8" id="KW-0378">Hydrolase</keyword>
<dbReference type="PANTHER" id="PTHR42911:SF1">
    <property type="entry name" value="MODULATOR OF FTSH PROTEASE HFLC"/>
    <property type="match status" value="1"/>
</dbReference>
<evidence type="ECO:0000256" key="1">
    <source>
        <dbReference type="ARBA" id="ARBA00004167"/>
    </source>
</evidence>
<evidence type="ECO:0000313" key="9">
    <source>
        <dbReference type="Proteomes" id="UP000265882"/>
    </source>
</evidence>
<dbReference type="InterPro" id="IPR036013">
    <property type="entry name" value="Band_7/SPFH_dom_sf"/>
</dbReference>
<keyword evidence="5" id="KW-0472">Membrane</keyword>
<proteinExistence type="inferred from homology"/>
<dbReference type="Gene3D" id="3.30.479.30">
    <property type="entry name" value="Band 7 domain"/>
    <property type="match status" value="1"/>
</dbReference>
<dbReference type="GO" id="GO:0006508">
    <property type="term" value="P:proteolysis"/>
    <property type="evidence" value="ECO:0007669"/>
    <property type="project" value="UniProtKB-KW"/>
</dbReference>
<dbReference type="PANTHER" id="PTHR42911">
    <property type="entry name" value="MODULATOR OF FTSH PROTEASE HFLC"/>
    <property type="match status" value="1"/>
</dbReference>
<dbReference type="GO" id="GO:0008233">
    <property type="term" value="F:peptidase activity"/>
    <property type="evidence" value="ECO:0007669"/>
    <property type="project" value="UniProtKB-KW"/>
</dbReference>
<keyword evidence="8" id="KW-0645">Protease</keyword>
<dbReference type="InterPro" id="IPR001107">
    <property type="entry name" value="Band_7"/>
</dbReference>
<dbReference type="GO" id="GO:0016020">
    <property type="term" value="C:membrane"/>
    <property type="evidence" value="ECO:0007669"/>
    <property type="project" value="UniProtKB-SubCell"/>
</dbReference>
<evidence type="ECO:0000313" key="8">
    <source>
        <dbReference type="EMBL" id="RJP14826.1"/>
    </source>
</evidence>
<reference evidence="8 9" key="1">
    <citation type="journal article" date="2017" name="ISME J.">
        <title>Energy and carbon metabolisms in a deep terrestrial subsurface fluid microbial community.</title>
        <authorList>
            <person name="Momper L."/>
            <person name="Jungbluth S.P."/>
            <person name="Lee M.D."/>
            <person name="Amend J.P."/>
        </authorList>
    </citation>
    <scope>NUCLEOTIDE SEQUENCE [LARGE SCALE GENOMIC DNA]</scope>
    <source>
        <strain evidence="8">SURF_5</strain>
    </source>
</reference>
<dbReference type="EMBL" id="QZKU01000142">
    <property type="protein sequence ID" value="RJP14826.1"/>
    <property type="molecule type" value="Genomic_DNA"/>
</dbReference>
<comment type="function">
    <text evidence="6">HflC and HflK could regulate a protease.</text>
</comment>
<keyword evidence="4" id="KW-1133">Transmembrane helix</keyword>
<dbReference type="Proteomes" id="UP000265882">
    <property type="component" value="Unassembled WGS sequence"/>
</dbReference>
<comment type="similarity">
    <text evidence="2 6">Belongs to the band 7/mec-2 family. HflC subfamily.</text>
</comment>
<comment type="subcellular location">
    <subcellularLocation>
        <location evidence="1">Membrane</location>
        <topology evidence="1">Single-pass membrane protein</topology>
    </subcellularLocation>
</comment>
<name>A0A3A4N926_ABYX5</name>
<evidence type="ECO:0000256" key="4">
    <source>
        <dbReference type="ARBA" id="ARBA00022989"/>
    </source>
</evidence>
<dbReference type="AlphaFoldDB" id="A0A3A4N926"/>
<accession>A0A3A4N926</accession>
<dbReference type="CDD" id="cd03405">
    <property type="entry name" value="SPFH_HflC"/>
    <property type="match status" value="1"/>
</dbReference>
<keyword evidence="3" id="KW-0812">Transmembrane</keyword>
<dbReference type="InterPro" id="IPR010200">
    <property type="entry name" value="HflC"/>
</dbReference>
<sequence length="325" mass="36769">MSRAWIAAAAVVLILVVLLGNSFFIVDETKQAVVTQLGEPVAIILGSLPAEQRAELERAIREYEQDSRSSIAVKQGAGLHLKIPFLQQVILLEDRILEYDSEPTDIVTKDKKHLLVDNFARWRIDNPLYFVQAVRTENDARSRLEDIIYSILREELAKSNLIEIVRTDNNVPALREKIETGRETIMNAVTAKANEQMKELGIEILDVRIKRADLPKENLEAVFNRMKAERSRISKQYRSEGEEEASKIRAETDRDIIITLAEAYKEAETTKGRGDAKAAAIYANAYSSHAEFYQFLQSLETIEQSVTANDQLIISTKGGVYQFLK</sequence>
<protein>
    <recommendedName>
        <fullName evidence="6">Protein HflC</fullName>
    </recommendedName>
</protein>
<dbReference type="SUPFAM" id="SSF117892">
    <property type="entry name" value="Band 7/SPFH domain"/>
    <property type="match status" value="1"/>
</dbReference>
<dbReference type="Pfam" id="PF01145">
    <property type="entry name" value="Band_7"/>
    <property type="match status" value="1"/>
</dbReference>
<dbReference type="PIRSF" id="PIRSF005651">
    <property type="entry name" value="HflC"/>
    <property type="match status" value="1"/>
</dbReference>
<evidence type="ECO:0000256" key="3">
    <source>
        <dbReference type="ARBA" id="ARBA00022692"/>
    </source>
</evidence>
<evidence type="ECO:0000256" key="6">
    <source>
        <dbReference type="PIRNR" id="PIRNR005651"/>
    </source>
</evidence>
<evidence type="ECO:0000256" key="2">
    <source>
        <dbReference type="ARBA" id="ARBA00007862"/>
    </source>
</evidence>
<gene>
    <name evidence="8" type="primary">hflC</name>
    <name evidence="8" type="ORF">C4520_21010</name>
</gene>